<gene>
    <name evidence="2" type="ORF">BACCIP111895_02208</name>
</gene>
<keyword evidence="1" id="KW-1133">Transmembrane helix</keyword>
<organism evidence="2 3">
    <name type="scientific">Neobacillus rhizosphaerae</name>
    <dbReference type="NCBI Taxonomy" id="2880965"/>
    <lineage>
        <taxon>Bacteria</taxon>
        <taxon>Bacillati</taxon>
        <taxon>Bacillota</taxon>
        <taxon>Bacilli</taxon>
        <taxon>Bacillales</taxon>
        <taxon>Bacillaceae</taxon>
        <taxon>Neobacillus</taxon>
    </lineage>
</organism>
<dbReference type="Proteomes" id="UP000838308">
    <property type="component" value="Unassembled WGS sequence"/>
</dbReference>
<accession>A0ABN8KNB2</accession>
<keyword evidence="3" id="KW-1185">Reference proteome</keyword>
<dbReference type="PANTHER" id="PTHR35271">
    <property type="entry name" value="ABC TRANSPORTER, SUBSTRATE-BINDING LIPOPROTEIN-RELATED"/>
    <property type="match status" value="1"/>
</dbReference>
<dbReference type="RefSeq" id="WP_248735334.1">
    <property type="nucleotide sequence ID" value="NZ_CALBWS010000012.1"/>
</dbReference>
<proteinExistence type="predicted"/>
<protein>
    <recommendedName>
        <fullName evidence="4">ABC transporter substrate-binding protein</fullName>
    </recommendedName>
</protein>
<evidence type="ECO:0000313" key="2">
    <source>
        <dbReference type="EMBL" id="CAH2715031.1"/>
    </source>
</evidence>
<dbReference type="PANTHER" id="PTHR35271:SF1">
    <property type="entry name" value="ABC TRANSPORTER, SUBSTRATE-BINDING LIPOPROTEIN"/>
    <property type="match status" value="1"/>
</dbReference>
<dbReference type="EMBL" id="CALBWS010000012">
    <property type="protein sequence ID" value="CAH2715031.1"/>
    <property type="molecule type" value="Genomic_DNA"/>
</dbReference>
<evidence type="ECO:0000313" key="3">
    <source>
        <dbReference type="Proteomes" id="UP000838308"/>
    </source>
</evidence>
<reference evidence="2" key="1">
    <citation type="submission" date="2022-04" db="EMBL/GenBank/DDBJ databases">
        <authorList>
            <person name="Criscuolo A."/>
        </authorList>
    </citation>
    <scope>NUCLEOTIDE SEQUENCE</scope>
    <source>
        <strain evidence="2">CIP111895</strain>
    </source>
</reference>
<keyword evidence="1" id="KW-0812">Transmembrane</keyword>
<dbReference type="CDD" id="cd06325">
    <property type="entry name" value="PBP1_ABC_unchar_transporter"/>
    <property type="match status" value="1"/>
</dbReference>
<sequence>MKTKLYLFLVTILTVSIIFLTFISNDNKTPVKIGVVMIGDGRHEKLTGLKKGMQELGYHEGDVKYVVKSAHDDEEVLDTKINELIKGKPALIVTLGGIETLKIKEKMEQQHIKIPVVFAGVAAPKEIGIIKDYRLPGGLFTGINNYHTNLSGKRLELFHDLVPSIQRFHILYDENIEVSKLSLENTKQAAEKLSLKILPCNVSDPSFKSKLKGSLQKNDALLILPGFRMESLTKEMAQFSRDNKVPAMGIYEQEAGVLASYGASFFDQGYQAARFVSLIIQGNSPAEIPVELPDRFRFIVNQDVKNELGIELNKNLIHIPDFIISEEGEVSP</sequence>
<evidence type="ECO:0008006" key="4">
    <source>
        <dbReference type="Google" id="ProtNLM"/>
    </source>
</evidence>
<feature type="transmembrane region" description="Helical" evidence="1">
    <location>
        <begin position="5"/>
        <end position="23"/>
    </location>
</feature>
<comment type="caution">
    <text evidence="2">The sequence shown here is derived from an EMBL/GenBank/DDBJ whole genome shotgun (WGS) entry which is preliminary data.</text>
</comment>
<dbReference type="Pfam" id="PF04392">
    <property type="entry name" value="ABC_sub_bind"/>
    <property type="match status" value="1"/>
</dbReference>
<dbReference type="InterPro" id="IPR007487">
    <property type="entry name" value="ABC_transpt-TYRBP-like"/>
</dbReference>
<name>A0ABN8KNB2_9BACI</name>
<keyword evidence="1" id="KW-0472">Membrane</keyword>
<dbReference type="Gene3D" id="3.40.50.2300">
    <property type="match status" value="2"/>
</dbReference>
<evidence type="ECO:0000256" key="1">
    <source>
        <dbReference type="SAM" id="Phobius"/>
    </source>
</evidence>